<evidence type="ECO:0000313" key="1">
    <source>
        <dbReference type="EMBL" id="PJJ65480.1"/>
    </source>
</evidence>
<dbReference type="Pfam" id="PF19850">
    <property type="entry name" value="DUF6325"/>
    <property type="match status" value="1"/>
</dbReference>
<dbReference type="RefSeq" id="WP_100343632.1">
    <property type="nucleotide sequence ID" value="NZ_PGFB01000001.1"/>
</dbReference>
<protein>
    <submittedName>
        <fullName evidence="1">Uncharacterized protein</fullName>
    </submittedName>
</protein>
<dbReference type="EMBL" id="PGFB01000001">
    <property type="protein sequence ID" value="PJJ65480.1"/>
    <property type="molecule type" value="Genomic_DNA"/>
</dbReference>
<dbReference type="InterPro" id="IPR046288">
    <property type="entry name" value="DUF6325"/>
</dbReference>
<keyword evidence="2" id="KW-1185">Reference proteome</keyword>
<name>A0A2M9C4L8_9MICO</name>
<sequence length="142" mass="14826">MAVFEYGPVEFILAGFPGEHPGPAVAEAIAELVESGTVNLLDLVFVTRSAEGEITVVELEEILDEEGFADFELQASGIAADEDIEAIAEEMPLGSSAILIVAELVFAKKLAQSLFNAGGSVLHSERVPAPVVNAALEAATTE</sequence>
<comment type="caution">
    <text evidence="1">The sequence shown here is derived from an EMBL/GenBank/DDBJ whole genome shotgun (WGS) entry which is preliminary data.</text>
</comment>
<dbReference type="OrthoDB" id="4464342at2"/>
<evidence type="ECO:0000313" key="2">
    <source>
        <dbReference type="Proteomes" id="UP000230161"/>
    </source>
</evidence>
<accession>A0A2M9C4L8</accession>
<proteinExistence type="predicted"/>
<reference evidence="1 2" key="1">
    <citation type="submission" date="2017-11" db="EMBL/GenBank/DDBJ databases">
        <title>Genomic Encyclopedia of Archaeal and Bacterial Type Strains, Phase II (KMG-II): From Individual Species to Whole Genera.</title>
        <authorList>
            <person name="Goeker M."/>
        </authorList>
    </citation>
    <scope>NUCLEOTIDE SEQUENCE [LARGE SCALE GENOMIC DNA]</scope>
    <source>
        <strain evidence="1 2">DSM 25625</strain>
    </source>
</reference>
<dbReference type="Proteomes" id="UP000230161">
    <property type="component" value="Unassembled WGS sequence"/>
</dbReference>
<organism evidence="1 2">
    <name type="scientific">Compostimonas suwonensis</name>
    <dbReference type="NCBI Taxonomy" id="1048394"/>
    <lineage>
        <taxon>Bacteria</taxon>
        <taxon>Bacillati</taxon>
        <taxon>Actinomycetota</taxon>
        <taxon>Actinomycetes</taxon>
        <taxon>Micrococcales</taxon>
        <taxon>Microbacteriaceae</taxon>
        <taxon>Compostimonas</taxon>
    </lineage>
</organism>
<dbReference type="AlphaFoldDB" id="A0A2M9C4L8"/>
<gene>
    <name evidence="1" type="ORF">CLV54_0513</name>
</gene>